<dbReference type="InterPro" id="IPR017737">
    <property type="entry name" value="TssE1-like"/>
</dbReference>
<reference evidence="2 3" key="1">
    <citation type="submission" date="2015-09" db="EMBL/GenBank/DDBJ databases">
        <title>Genome announcement of multiple Pseudomonas syringae strains.</title>
        <authorList>
            <person name="Thakur S."/>
            <person name="Wang P.W."/>
            <person name="Gong Y."/>
            <person name="Weir B.S."/>
            <person name="Guttman D.S."/>
        </authorList>
    </citation>
    <scope>NUCLEOTIDE SEQUENCE [LARGE SCALE GENOMIC DNA]</scope>
    <source>
        <strain evidence="2 3">ICMP3956</strain>
    </source>
</reference>
<dbReference type="Gene3D" id="3.10.450.40">
    <property type="match status" value="1"/>
</dbReference>
<dbReference type="Pfam" id="PF04965">
    <property type="entry name" value="GPW_gp25"/>
    <property type="match status" value="1"/>
</dbReference>
<dbReference type="SUPFAM" id="SSF160719">
    <property type="entry name" value="gpW/gp25-like"/>
    <property type="match status" value="1"/>
</dbReference>
<dbReference type="PATRIC" id="fig|251707.3.peg.4258"/>
<feature type="domain" description="IraD/Gp25-like" evidence="1">
    <location>
        <begin position="26"/>
        <end position="114"/>
    </location>
</feature>
<dbReference type="NCBIfam" id="TIGR03357">
    <property type="entry name" value="VI_zyme"/>
    <property type="match status" value="1"/>
</dbReference>
<dbReference type="PANTHER" id="PTHR38595:SF2">
    <property type="entry name" value="TYPE VI SECRETION SYSTEM BASEPLATE SUBUNIT TSSE"/>
    <property type="match status" value="1"/>
</dbReference>
<comment type="caution">
    <text evidence="2">The sequence shown here is derived from an EMBL/GenBank/DDBJ whole genome shotgun (WGS) entry which is preliminary data.</text>
</comment>
<evidence type="ECO:0000313" key="2">
    <source>
        <dbReference type="EMBL" id="KPY37809.1"/>
    </source>
</evidence>
<accession>A0A0P9YQ63</accession>
<dbReference type="PANTHER" id="PTHR38595">
    <property type="entry name" value="CYTOPLASMIC PROTEIN-RELATED"/>
    <property type="match status" value="1"/>
</dbReference>
<proteinExistence type="predicted"/>
<organism evidence="2 3">
    <name type="scientific">Pseudomonas syringae pv. primulae</name>
    <dbReference type="NCBI Taxonomy" id="251707"/>
    <lineage>
        <taxon>Bacteria</taxon>
        <taxon>Pseudomonadati</taxon>
        <taxon>Pseudomonadota</taxon>
        <taxon>Gammaproteobacteria</taxon>
        <taxon>Pseudomonadales</taxon>
        <taxon>Pseudomonadaceae</taxon>
        <taxon>Pseudomonas</taxon>
    </lineage>
</organism>
<protein>
    <recommendedName>
        <fullName evidence="1">IraD/Gp25-like domain-containing protein</fullName>
    </recommendedName>
</protein>
<evidence type="ECO:0000259" key="1">
    <source>
        <dbReference type="Pfam" id="PF04965"/>
    </source>
</evidence>
<dbReference type="Proteomes" id="UP000050562">
    <property type="component" value="Unassembled WGS sequence"/>
</dbReference>
<dbReference type="RefSeq" id="WP_057408999.1">
    <property type="nucleotide sequence ID" value="NZ_LJRC01000108.1"/>
</dbReference>
<evidence type="ECO:0000313" key="3">
    <source>
        <dbReference type="Proteomes" id="UP000050562"/>
    </source>
</evidence>
<dbReference type="AlphaFoldDB" id="A0A0P9YQ63"/>
<dbReference type="InterPro" id="IPR053176">
    <property type="entry name" value="T6SS_TssE1-like"/>
</dbReference>
<dbReference type="InterPro" id="IPR007048">
    <property type="entry name" value="IraD/Gp25-like"/>
</dbReference>
<sequence length="136" mass="15349">MIRCTSLFERLAGVSEKRPGSNRETQLVTSVASHLSRMLSTRAGSVQTLADYGLPDLNDLRFSFNDVMRNSRTVIEDFICAYEPRLMNVRVVAKPRDDDALELRFDIQAFLNVDGVNRDVLFQAVLNGRGRVDVKV</sequence>
<gene>
    <name evidence="2" type="ORF">ALO52_03228</name>
</gene>
<name>A0A0P9YQ63_9PSED</name>
<dbReference type="EMBL" id="LJRC01000108">
    <property type="protein sequence ID" value="KPY37809.1"/>
    <property type="molecule type" value="Genomic_DNA"/>
</dbReference>